<dbReference type="EMBL" id="JACVVD010000002">
    <property type="protein sequence ID" value="MBD0379581.1"/>
    <property type="molecule type" value="Genomic_DNA"/>
</dbReference>
<keyword evidence="1" id="KW-0175">Coiled coil</keyword>
<dbReference type="GO" id="GO:0006313">
    <property type="term" value="P:DNA transposition"/>
    <property type="evidence" value="ECO:0007669"/>
    <property type="project" value="InterPro"/>
</dbReference>
<accession>A0A926KMM1</accession>
<organism evidence="4 5">
    <name type="scientific">Paenibacillus sedimenti</name>
    <dbReference type="NCBI Taxonomy" id="2770274"/>
    <lineage>
        <taxon>Bacteria</taxon>
        <taxon>Bacillati</taxon>
        <taxon>Bacillota</taxon>
        <taxon>Bacilli</taxon>
        <taxon>Bacillales</taxon>
        <taxon>Paenibacillaceae</taxon>
        <taxon>Paenibacillus</taxon>
    </lineage>
</organism>
<dbReference type="Pfam" id="PF01548">
    <property type="entry name" value="DEDD_Tnp_IS110"/>
    <property type="match status" value="1"/>
</dbReference>
<dbReference type="NCBIfam" id="NF033542">
    <property type="entry name" value="transpos_IS110"/>
    <property type="match status" value="1"/>
</dbReference>
<dbReference type="Proteomes" id="UP000650466">
    <property type="component" value="Unassembled WGS sequence"/>
</dbReference>
<dbReference type="GO" id="GO:0003677">
    <property type="term" value="F:DNA binding"/>
    <property type="evidence" value="ECO:0007669"/>
    <property type="project" value="InterPro"/>
</dbReference>
<dbReference type="PANTHER" id="PTHR33055">
    <property type="entry name" value="TRANSPOSASE FOR INSERTION SEQUENCE ELEMENT IS1111A"/>
    <property type="match status" value="1"/>
</dbReference>
<dbReference type="InterPro" id="IPR002525">
    <property type="entry name" value="Transp_IS110-like_N"/>
</dbReference>
<dbReference type="GO" id="GO:0004803">
    <property type="term" value="F:transposase activity"/>
    <property type="evidence" value="ECO:0007669"/>
    <property type="project" value="InterPro"/>
</dbReference>
<dbReference type="Pfam" id="PF02371">
    <property type="entry name" value="Transposase_20"/>
    <property type="match status" value="1"/>
</dbReference>
<evidence type="ECO:0000256" key="1">
    <source>
        <dbReference type="SAM" id="Coils"/>
    </source>
</evidence>
<feature type="coiled-coil region" evidence="1">
    <location>
        <begin position="249"/>
        <end position="276"/>
    </location>
</feature>
<dbReference type="InterPro" id="IPR003346">
    <property type="entry name" value="Transposase_20"/>
</dbReference>
<comment type="caution">
    <text evidence="4">The sequence shown here is derived from an EMBL/GenBank/DDBJ whole genome shotgun (WGS) entry which is preliminary data.</text>
</comment>
<evidence type="ECO:0000259" key="2">
    <source>
        <dbReference type="Pfam" id="PF01548"/>
    </source>
</evidence>
<name>A0A926KMM1_9BACL</name>
<evidence type="ECO:0000313" key="5">
    <source>
        <dbReference type="Proteomes" id="UP000650466"/>
    </source>
</evidence>
<reference evidence="4" key="1">
    <citation type="submission" date="2020-09" db="EMBL/GenBank/DDBJ databases">
        <title>Draft Genome Sequence of Paenibacillus sp. WST5.</title>
        <authorList>
            <person name="Bao Z."/>
        </authorList>
    </citation>
    <scope>NUCLEOTIDE SEQUENCE</scope>
    <source>
        <strain evidence="4">WST5</strain>
    </source>
</reference>
<evidence type="ECO:0000259" key="3">
    <source>
        <dbReference type="Pfam" id="PF02371"/>
    </source>
</evidence>
<protein>
    <submittedName>
        <fullName evidence="4">IS110 family transposase</fullName>
    </submittedName>
</protein>
<keyword evidence="5" id="KW-1185">Reference proteome</keyword>
<feature type="domain" description="Transposase IS110-like N-terminal" evidence="2">
    <location>
        <begin position="15"/>
        <end position="172"/>
    </location>
</feature>
<dbReference type="PANTHER" id="PTHR33055:SF13">
    <property type="entry name" value="TRANSPOSASE"/>
    <property type="match status" value="1"/>
</dbReference>
<proteinExistence type="predicted"/>
<sequence length="417" mass="47697">MHDEAEEIRLKHIFVGVDLHKKHHTAVFLNGFKRKLGEFKFDNKPSEFPKLFEETKKYLKKGMKPIFGLEDTGGYGRALAVFLVENKQTVKEVNAALPNGIRKANPHVQKYDAWDAECVGQVLVDQLERLPNANPIDRYWIISQLVTTRTAIAGDLNALTNQLHTQLGHHYPSYRKFFSELDGKTSLAFFKRFPAPCHLQDWTADQLRDFLIVPSNYSCSLKKAEQILSLVESDGDTKNEYQEQRDFIIQSHVRRIQNSKHELSQIEERLASLIKETGYKLDTMDGIDVVTAAGFIAEIGEIGRFTSSDKLARFSGIAPLLVGSGDNHKHYKSKQGNRNLHELFYRLAVRQINVTRGKDSKPKNPYYYEYYQQKLSAGKTKKQAIICIMRKLVDVIFAMMKNRSVYVKPEVVSKLAG</sequence>
<dbReference type="InterPro" id="IPR047650">
    <property type="entry name" value="Transpos_IS110"/>
</dbReference>
<dbReference type="AlphaFoldDB" id="A0A926KMM1"/>
<gene>
    <name evidence="4" type="ORF">ICC18_05590</name>
</gene>
<feature type="domain" description="Transposase IS116/IS110/IS902 C-terminal" evidence="3">
    <location>
        <begin position="280"/>
        <end position="355"/>
    </location>
</feature>
<evidence type="ECO:0000313" key="4">
    <source>
        <dbReference type="EMBL" id="MBD0379581.1"/>
    </source>
</evidence>